<protein>
    <submittedName>
        <fullName evidence="1">RE34036p</fullName>
    </submittedName>
</protein>
<reference evidence="1" key="1">
    <citation type="submission" date="2010-02" db="EMBL/GenBank/DDBJ databases">
        <authorList>
            <person name="Carlson J."/>
            <person name="Booth B."/>
            <person name="Frise E."/>
            <person name="Park S."/>
            <person name="Wan K."/>
            <person name="Yu C."/>
            <person name="Celniker S."/>
        </authorList>
    </citation>
    <scope>NUCLEOTIDE SEQUENCE</scope>
    <source>
        <strain evidence="1">Berkeley</strain>
    </source>
</reference>
<dbReference type="AlphaFoldDB" id="D3DN14"/>
<sequence length="42" mass="5136">TFNTKHCKILINRNTSQHIKTSYKHIILCRKQKQKTKIYIYT</sequence>
<gene>
    <name evidence="1" type="primary">CG6329-RA</name>
</gene>
<dbReference type="EMBL" id="BT120339">
    <property type="protein sequence ID" value="ADC55511.1"/>
    <property type="molecule type" value="mRNA"/>
</dbReference>
<organism evidence="1">
    <name type="scientific">Drosophila melanogaster</name>
    <name type="common">Fruit fly</name>
    <dbReference type="NCBI Taxonomy" id="7227"/>
    <lineage>
        <taxon>Eukaryota</taxon>
        <taxon>Metazoa</taxon>
        <taxon>Ecdysozoa</taxon>
        <taxon>Arthropoda</taxon>
        <taxon>Hexapoda</taxon>
        <taxon>Insecta</taxon>
        <taxon>Pterygota</taxon>
        <taxon>Neoptera</taxon>
        <taxon>Endopterygota</taxon>
        <taxon>Diptera</taxon>
        <taxon>Brachycera</taxon>
        <taxon>Muscomorpha</taxon>
        <taxon>Ephydroidea</taxon>
        <taxon>Drosophilidae</taxon>
        <taxon>Drosophila</taxon>
        <taxon>Sophophora</taxon>
    </lineage>
</organism>
<name>D3DN14_DROME</name>
<accession>D3DN14</accession>
<proteinExistence type="evidence at transcript level"/>
<evidence type="ECO:0000313" key="1">
    <source>
        <dbReference type="EMBL" id="ADC55511.1"/>
    </source>
</evidence>
<feature type="non-terminal residue" evidence="1">
    <location>
        <position position="1"/>
    </location>
</feature>